<proteinExistence type="predicted"/>
<reference evidence="2" key="1">
    <citation type="journal article" date="2007" name="Nature">
        <title>The grapevine genome sequence suggests ancestral hexaploidization in major angiosperm phyla.</title>
        <authorList>
            <consortium name="The French-Italian Public Consortium for Grapevine Genome Characterization."/>
            <person name="Jaillon O."/>
            <person name="Aury J.-M."/>
            <person name="Noel B."/>
            <person name="Policriti A."/>
            <person name="Clepet C."/>
            <person name="Casagrande A."/>
            <person name="Choisne N."/>
            <person name="Aubourg S."/>
            <person name="Vitulo N."/>
            <person name="Jubin C."/>
            <person name="Vezzi A."/>
            <person name="Legeai F."/>
            <person name="Hugueney P."/>
            <person name="Dasilva C."/>
            <person name="Horner D."/>
            <person name="Mica E."/>
            <person name="Jublot D."/>
            <person name="Poulain J."/>
            <person name="Bruyere C."/>
            <person name="Billault A."/>
            <person name="Segurens B."/>
            <person name="Gouyvenoux M."/>
            <person name="Ugarte E."/>
            <person name="Cattonaro F."/>
            <person name="Anthouard V."/>
            <person name="Vico V."/>
            <person name="Del Fabbro C."/>
            <person name="Alaux M."/>
            <person name="Di Gaspero G."/>
            <person name="Dumas V."/>
            <person name="Felice N."/>
            <person name="Paillard S."/>
            <person name="Juman I."/>
            <person name="Moroldo M."/>
            <person name="Scalabrin S."/>
            <person name="Canaguier A."/>
            <person name="Le Clainche I."/>
            <person name="Malacrida G."/>
            <person name="Durand E."/>
            <person name="Pesole G."/>
            <person name="Laucou V."/>
            <person name="Chatelet P."/>
            <person name="Merdinoglu D."/>
            <person name="Delledonne M."/>
            <person name="Pezzotti M."/>
            <person name="Lecharny A."/>
            <person name="Scarpelli C."/>
            <person name="Artiguenave F."/>
            <person name="Pe M.E."/>
            <person name="Valle G."/>
            <person name="Morgante M."/>
            <person name="Caboche M."/>
            <person name="Adam-Blondon A.-F."/>
            <person name="Weissenbach J."/>
            <person name="Quetier F."/>
            <person name="Wincker P."/>
        </authorList>
    </citation>
    <scope>NUCLEOTIDE SEQUENCE [LARGE SCALE GENOMIC DNA]</scope>
    <source>
        <strain evidence="2">cv. Pinot noir / PN40024</strain>
    </source>
</reference>
<gene>
    <name evidence="1" type="ordered locus">VIT_14s0006g00110</name>
</gene>
<accession>D7TSI3</accession>
<dbReference type="EMBL" id="FN596245">
    <property type="protein sequence ID" value="CBI33455.3"/>
    <property type="molecule type" value="Genomic_DNA"/>
</dbReference>
<evidence type="ECO:0000313" key="2">
    <source>
        <dbReference type="Proteomes" id="UP000009183"/>
    </source>
</evidence>
<dbReference type="AlphaFoldDB" id="D7TSI3"/>
<dbReference type="Proteomes" id="UP000009183">
    <property type="component" value="Chromosome 14"/>
</dbReference>
<dbReference type="PaxDb" id="29760-VIT_14s0006g00110.t01"/>
<protein>
    <submittedName>
        <fullName evidence="1">Uncharacterized protein</fullName>
    </submittedName>
</protein>
<dbReference type="HOGENOM" id="CLU_221129_0_0_1"/>
<keyword evidence="2" id="KW-1185">Reference proteome</keyword>
<evidence type="ECO:0000313" key="1">
    <source>
        <dbReference type="EMBL" id="CBI33455.3"/>
    </source>
</evidence>
<sequence length="32" mass="3428">MGVCRLGLHIIVLSPRISKSQGTKVVSLFSNS</sequence>
<dbReference type="InParanoid" id="D7TSI3"/>
<name>D7TSI3_VITVI</name>
<organism evidence="1 2">
    <name type="scientific">Vitis vinifera</name>
    <name type="common">Grape</name>
    <dbReference type="NCBI Taxonomy" id="29760"/>
    <lineage>
        <taxon>Eukaryota</taxon>
        <taxon>Viridiplantae</taxon>
        <taxon>Streptophyta</taxon>
        <taxon>Embryophyta</taxon>
        <taxon>Tracheophyta</taxon>
        <taxon>Spermatophyta</taxon>
        <taxon>Magnoliopsida</taxon>
        <taxon>eudicotyledons</taxon>
        <taxon>Gunneridae</taxon>
        <taxon>Pentapetalae</taxon>
        <taxon>rosids</taxon>
        <taxon>Vitales</taxon>
        <taxon>Vitaceae</taxon>
        <taxon>Viteae</taxon>
        <taxon>Vitis</taxon>
    </lineage>
</organism>